<dbReference type="Proteomes" id="UP000481517">
    <property type="component" value="Unassembled WGS sequence"/>
</dbReference>
<evidence type="ECO:0000313" key="1">
    <source>
        <dbReference type="EMBL" id="CAB0151698.1"/>
    </source>
</evidence>
<sequence>MVRETSFLTNDDVNIVDAVSAYNTLLNDIYNQWVSIQTADGTFYIYDSDTSFSSGVADAQVQRESLLYRMLRGQALYNVPYPSYSWMISDEANEVAVNRELIILTSLDSLLSVTTNGMKASLSQLLLDLPLQYTVRFENGDTVAFAFNGFFTAMFRPLHETAQDAAGNRLAGSGRTSGGGSYGSGYSGFYSYVDTNGLFMRRICTTAYTGPSGSTEPTPVCYIVYL</sequence>
<dbReference type="AlphaFoldDB" id="A0A6S6WNN2"/>
<organism evidence="1 2">
    <name type="scientific">Pseudidiomarina piscicola</name>
    <dbReference type="NCBI Taxonomy" id="2614830"/>
    <lineage>
        <taxon>Bacteria</taxon>
        <taxon>Pseudomonadati</taxon>
        <taxon>Pseudomonadota</taxon>
        <taxon>Gammaproteobacteria</taxon>
        <taxon>Alteromonadales</taxon>
        <taxon>Idiomarinaceae</taxon>
        <taxon>Pseudidiomarina</taxon>
    </lineage>
</organism>
<dbReference type="RefSeq" id="WP_173921065.1">
    <property type="nucleotide sequence ID" value="NZ_CADCXY010000006.1"/>
</dbReference>
<gene>
    <name evidence="1" type="ORF">PSI9734_02066</name>
</gene>
<name>A0A6S6WNN2_9GAMM</name>
<dbReference type="EMBL" id="CADCXY010000006">
    <property type="protein sequence ID" value="CAB0151698.1"/>
    <property type="molecule type" value="Genomic_DNA"/>
</dbReference>
<keyword evidence="2" id="KW-1185">Reference proteome</keyword>
<proteinExistence type="predicted"/>
<accession>A0A6S6WNN2</accession>
<evidence type="ECO:0000313" key="2">
    <source>
        <dbReference type="Proteomes" id="UP000481517"/>
    </source>
</evidence>
<reference evidence="1 2" key="1">
    <citation type="submission" date="2020-02" db="EMBL/GenBank/DDBJ databases">
        <authorList>
            <person name="Rodrigo-Torres L."/>
            <person name="Arahal R. D."/>
            <person name="Lucena T."/>
        </authorList>
    </citation>
    <scope>NUCLEOTIDE SEQUENCE [LARGE SCALE GENOMIC DNA]</scope>
    <source>
        <strain evidence="1 2">CECT 9734</strain>
    </source>
</reference>
<protein>
    <submittedName>
        <fullName evidence="1">Uncharacterized protein</fullName>
    </submittedName>
</protein>